<dbReference type="Pfam" id="PF01839">
    <property type="entry name" value="FG-GAP"/>
    <property type="match status" value="2"/>
</dbReference>
<proteinExistence type="predicted"/>
<name>A0A0L0DAM3_THETB</name>
<dbReference type="PANTHER" id="PTHR23220">
    <property type="entry name" value="INTEGRIN ALPHA"/>
    <property type="match status" value="1"/>
</dbReference>
<dbReference type="GO" id="GO:0008305">
    <property type="term" value="C:integrin complex"/>
    <property type="evidence" value="ECO:0007669"/>
    <property type="project" value="InterPro"/>
</dbReference>
<dbReference type="GO" id="GO:0007229">
    <property type="term" value="P:integrin-mediated signaling pathway"/>
    <property type="evidence" value="ECO:0007669"/>
    <property type="project" value="TreeGrafter"/>
</dbReference>
<dbReference type="GO" id="GO:0098609">
    <property type="term" value="P:cell-cell adhesion"/>
    <property type="evidence" value="ECO:0007669"/>
    <property type="project" value="TreeGrafter"/>
</dbReference>
<dbReference type="PANTHER" id="PTHR23220:SF122">
    <property type="entry name" value="INTEGRIN ALPHA-PS1"/>
    <property type="match status" value="1"/>
</dbReference>
<dbReference type="InterPro" id="IPR013519">
    <property type="entry name" value="Int_alpha_beta-p"/>
</dbReference>
<dbReference type="AlphaFoldDB" id="A0A0L0DAM3"/>
<evidence type="ECO:0000313" key="7">
    <source>
        <dbReference type="Proteomes" id="UP000054408"/>
    </source>
</evidence>
<dbReference type="SUPFAM" id="SSF69318">
    <property type="entry name" value="Integrin alpha N-terminal domain"/>
    <property type="match status" value="2"/>
</dbReference>
<evidence type="ECO:0008006" key="8">
    <source>
        <dbReference type="Google" id="ProtNLM"/>
    </source>
</evidence>
<dbReference type="OrthoDB" id="5317514at2759"/>
<feature type="repeat" description="FG-GAP" evidence="4">
    <location>
        <begin position="35"/>
        <end position="93"/>
    </location>
</feature>
<dbReference type="PROSITE" id="PS51470">
    <property type="entry name" value="FG_GAP"/>
    <property type="match status" value="3"/>
</dbReference>
<evidence type="ECO:0000256" key="1">
    <source>
        <dbReference type="ARBA" id="ARBA00022729"/>
    </source>
</evidence>
<evidence type="ECO:0000313" key="6">
    <source>
        <dbReference type="EMBL" id="KNC48348.1"/>
    </source>
</evidence>
<dbReference type="PRINTS" id="PR01185">
    <property type="entry name" value="INTEGRINA"/>
</dbReference>
<dbReference type="InterPro" id="IPR028994">
    <property type="entry name" value="Integrin_alpha_N"/>
</dbReference>
<protein>
    <recommendedName>
        <fullName evidence="8">FG-GAP repeat protein</fullName>
    </recommendedName>
</protein>
<dbReference type="GeneID" id="25564323"/>
<dbReference type="Gene3D" id="2.130.10.130">
    <property type="entry name" value="Integrin alpha, N-terminal"/>
    <property type="match status" value="2"/>
</dbReference>
<dbReference type="GO" id="GO:0007160">
    <property type="term" value="P:cell-matrix adhesion"/>
    <property type="evidence" value="ECO:0007669"/>
    <property type="project" value="TreeGrafter"/>
</dbReference>
<dbReference type="InterPro" id="IPR000413">
    <property type="entry name" value="Integrin_alpha"/>
</dbReference>
<gene>
    <name evidence="6" type="ORF">AMSG_04798</name>
</gene>
<evidence type="ECO:0000256" key="3">
    <source>
        <dbReference type="ARBA" id="ARBA00023180"/>
    </source>
</evidence>
<dbReference type="GO" id="GO:0005178">
    <property type="term" value="F:integrin binding"/>
    <property type="evidence" value="ECO:0007669"/>
    <property type="project" value="TreeGrafter"/>
</dbReference>
<accession>A0A0L0DAM3</accession>
<keyword evidence="7" id="KW-1185">Reference proteome</keyword>
<dbReference type="EMBL" id="GL349451">
    <property type="protein sequence ID" value="KNC48348.1"/>
    <property type="molecule type" value="Genomic_DNA"/>
</dbReference>
<evidence type="ECO:0000256" key="4">
    <source>
        <dbReference type="PROSITE-ProRule" id="PRU00803"/>
    </source>
</evidence>
<dbReference type="STRING" id="461836.A0A0L0DAM3"/>
<reference evidence="6 7" key="1">
    <citation type="submission" date="2010-05" db="EMBL/GenBank/DDBJ databases">
        <title>The Genome Sequence of Thecamonas trahens ATCC 50062.</title>
        <authorList>
            <consortium name="The Broad Institute Genome Sequencing Platform"/>
            <person name="Russ C."/>
            <person name="Cuomo C."/>
            <person name="Shea T."/>
            <person name="Young S.K."/>
            <person name="Zeng Q."/>
            <person name="Koehrsen M."/>
            <person name="Haas B."/>
            <person name="Borodovsky M."/>
            <person name="Guigo R."/>
            <person name="Alvarado L."/>
            <person name="Berlin A."/>
            <person name="Bochicchio J."/>
            <person name="Borenstein D."/>
            <person name="Chapman S."/>
            <person name="Chen Z."/>
            <person name="Freedman E."/>
            <person name="Gellesch M."/>
            <person name="Goldberg J."/>
            <person name="Griggs A."/>
            <person name="Gujja S."/>
            <person name="Heilman E."/>
            <person name="Heiman D."/>
            <person name="Hepburn T."/>
            <person name="Howarth C."/>
            <person name="Jen D."/>
            <person name="Larson L."/>
            <person name="Mehta T."/>
            <person name="Park D."/>
            <person name="Pearson M."/>
            <person name="Roberts A."/>
            <person name="Saif S."/>
            <person name="Shenoy N."/>
            <person name="Sisk P."/>
            <person name="Stolte C."/>
            <person name="Sykes S."/>
            <person name="Thomson T."/>
            <person name="Walk T."/>
            <person name="White J."/>
            <person name="Yandava C."/>
            <person name="Burger G."/>
            <person name="Gray M.W."/>
            <person name="Holland P.W.H."/>
            <person name="King N."/>
            <person name="Lang F.B.F."/>
            <person name="Roger A.J."/>
            <person name="Ruiz-Trillo I."/>
            <person name="Lander E."/>
            <person name="Nusbaum C."/>
        </authorList>
    </citation>
    <scope>NUCLEOTIDE SEQUENCE [LARGE SCALE GENOMIC DNA]</scope>
    <source>
        <strain evidence="6 7">ATCC 50062</strain>
    </source>
</reference>
<dbReference type="SMART" id="SM00191">
    <property type="entry name" value="Int_alpha"/>
    <property type="match status" value="4"/>
</dbReference>
<dbReference type="GO" id="GO:0033627">
    <property type="term" value="P:cell adhesion mediated by integrin"/>
    <property type="evidence" value="ECO:0007669"/>
    <property type="project" value="TreeGrafter"/>
</dbReference>
<dbReference type="GO" id="GO:0009897">
    <property type="term" value="C:external side of plasma membrane"/>
    <property type="evidence" value="ECO:0007669"/>
    <property type="project" value="TreeGrafter"/>
</dbReference>
<keyword evidence="2" id="KW-0677">Repeat</keyword>
<keyword evidence="3" id="KW-0325">Glycoprotein</keyword>
<feature type="repeat" description="FG-GAP" evidence="4">
    <location>
        <begin position="241"/>
        <end position="298"/>
    </location>
</feature>
<evidence type="ECO:0000256" key="5">
    <source>
        <dbReference type="SAM" id="SignalP"/>
    </source>
</evidence>
<feature type="chain" id="PRO_5005537263" description="FG-GAP repeat protein" evidence="5">
    <location>
        <begin position="23"/>
        <end position="398"/>
    </location>
</feature>
<organism evidence="6 7">
    <name type="scientific">Thecamonas trahens ATCC 50062</name>
    <dbReference type="NCBI Taxonomy" id="461836"/>
    <lineage>
        <taxon>Eukaryota</taxon>
        <taxon>Apusozoa</taxon>
        <taxon>Apusomonadida</taxon>
        <taxon>Apusomonadidae</taxon>
        <taxon>Thecamonas</taxon>
    </lineage>
</organism>
<feature type="signal peptide" evidence="5">
    <location>
        <begin position="1"/>
        <end position="22"/>
    </location>
</feature>
<dbReference type="Proteomes" id="UP000054408">
    <property type="component" value="Unassembled WGS sequence"/>
</dbReference>
<dbReference type="RefSeq" id="XP_013758472.1">
    <property type="nucleotide sequence ID" value="XM_013903018.1"/>
</dbReference>
<sequence length="398" mass="39645">MTWVAMTAAAIVLVGLAQLAASCGTGQVVFDEIVDWDNTTVAYPTASRSGTSVALIGDVDGDGTGDAAFGSPLADLSDGSVTIVMLNQDGSANSTSVLSKATSALTTMLSTQAGQFGTSVGGAGDLNGDSVPDLLVGAPVLGATGKVIIIFLTTDAGVSSVTTIENGVGLGLTTLVAGELFGSGLATIKGVSTINYATHALVGIGLASGQDRITTQIYGSILIATLSRVDGSVTAFTLFDHSQSGMAPVTLGSGFGSAIAAGDVRGTGSPLLAVGAPLYDSARGRVFLVDMDWTLMAITGMTIVEEGALGWTPTPALGSLSQIGTGVMLADINADGCVDLALGAPGAEEIGPNYGMLAVLLLNSGPSSIAVEAFTRISYSANPALQSAVTSTVRDVRI</sequence>
<feature type="repeat" description="FG-GAP" evidence="4">
    <location>
        <begin position="102"/>
        <end position="159"/>
    </location>
</feature>
<evidence type="ECO:0000256" key="2">
    <source>
        <dbReference type="ARBA" id="ARBA00022737"/>
    </source>
</evidence>
<keyword evidence="1 5" id="KW-0732">Signal</keyword>
<dbReference type="InterPro" id="IPR013517">
    <property type="entry name" value="FG-GAP"/>
</dbReference>